<proteinExistence type="predicted"/>
<dbReference type="InterPro" id="IPR002931">
    <property type="entry name" value="Transglutaminase-like"/>
</dbReference>
<dbReference type="Pfam" id="PF12969">
    <property type="entry name" value="DUF3857"/>
    <property type="match status" value="1"/>
</dbReference>
<name>A0A345H9N1_9FLAO</name>
<dbReference type="RefSeq" id="WP_114677052.1">
    <property type="nucleotide sequence ID" value="NZ_CP031188.1"/>
</dbReference>
<evidence type="ECO:0000259" key="2">
    <source>
        <dbReference type="Pfam" id="PF12969"/>
    </source>
</evidence>
<dbReference type="InterPro" id="IPR038765">
    <property type="entry name" value="Papain-like_cys_pep_sf"/>
</dbReference>
<keyword evidence="4" id="KW-1185">Reference proteome</keyword>
<dbReference type="Gene3D" id="2.60.120.1130">
    <property type="match status" value="1"/>
</dbReference>
<feature type="domain" description="DUF3857" evidence="2">
    <location>
        <begin position="53"/>
        <end position="212"/>
    </location>
</feature>
<organism evidence="3 4">
    <name type="scientific">Flavobacterium arcticum</name>
    <dbReference type="NCBI Taxonomy" id="1784713"/>
    <lineage>
        <taxon>Bacteria</taxon>
        <taxon>Pseudomonadati</taxon>
        <taxon>Bacteroidota</taxon>
        <taxon>Flavobacteriia</taxon>
        <taxon>Flavobacteriales</taxon>
        <taxon>Flavobacteriaceae</taxon>
        <taxon>Flavobacterium</taxon>
    </lineage>
</organism>
<dbReference type="OrthoDB" id="8595007at2"/>
<dbReference type="Gene3D" id="3.10.620.30">
    <property type="match status" value="1"/>
</dbReference>
<evidence type="ECO:0000259" key="1">
    <source>
        <dbReference type="Pfam" id="PF01841"/>
    </source>
</evidence>
<protein>
    <submittedName>
        <fullName evidence="3">DUF3857 domain-containing protein</fullName>
    </submittedName>
</protein>
<dbReference type="SUPFAM" id="SSF54001">
    <property type="entry name" value="Cysteine proteinases"/>
    <property type="match status" value="1"/>
</dbReference>
<dbReference type="AlphaFoldDB" id="A0A345H9N1"/>
<dbReference type="Pfam" id="PF01841">
    <property type="entry name" value="Transglut_core"/>
    <property type="match status" value="1"/>
</dbReference>
<sequence>MLLRISVLLLFLVQQNLYSQDNLSTLTLPEALNENANAVVRLDEKIIKISSKKSMTIETKRIVTILNEYGMGYIDAAEFFDNSTRIKSIEAIIYNSFGKEIKKIKKKDFKERSVSQGSIITDNRLLYLDYTPVQYPFTVVFTSETESSNTAFIPRWMPMEGWYVSTEKATIRITSDSDLGFKYKTYNFDEGVLNTTEKGNTLTLSVENLPAYRHETYSPSLYKIFPNVLFGLTTFNLEGVEGEAINWESFGTWMYNNLLTGTDELPKETVTKIQELTASASTPLEKAKIVYEYMQSKTRYISIQLGIGGWKPMLAKDVDRLGYGDCKALTNYTKALLNAAGVEAYYAVIYGDRGKRDIIEDFVSMQGNHVILAVPDNNELVWLECTSQQLPFGFQGNFTDDRSALLVKPEKSCLVRTSVYNAKNNTQFATGEYSITSDGAIAGSIKITSAGLQYNDKYSYATTSPDDLDKMYKNRFSNVNNLKLKKAEVKNEIDKHEFIEDIAIEADGYANKSGNRILFEINVFNQSSVVPQRYRDRKLPMEIRTGFYDTDEVTIQLPEGFTIEAKPDDVTITDKFGEYKTEYTIVEPNKMLYKRSLIINDGLYETADYENYRLFREKIARNDNAKVVLVKN</sequence>
<dbReference type="EMBL" id="CP031188">
    <property type="protein sequence ID" value="AXG73291.1"/>
    <property type="molecule type" value="Genomic_DNA"/>
</dbReference>
<dbReference type="Proteomes" id="UP000253951">
    <property type="component" value="Chromosome"/>
</dbReference>
<dbReference type="Gene3D" id="2.60.40.3140">
    <property type="match status" value="1"/>
</dbReference>
<reference evidence="3 4" key="1">
    <citation type="submission" date="2018-07" db="EMBL/GenBank/DDBJ databases">
        <title>Complete genome sequence of Flavobacterium arcticum type strain SM1502T.</title>
        <authorList>
            <person name="Li Y."/>
            <person name="Li D.-D."/>
        </authorList>
    </citation>
    <scope>NUCLEOTIDE SEQUENCE [LARGE SCALE GENOMIC DNA]</scope>
    <source>
        <strain evidence="3 4">SM1502</strain>
    </source>
</reference>
<dbReference type="KEGG" id="fat:DVK85_03225"/>
<feature type="domain" description="Transglutaminase-like" evidence="1">
    <location>
        <begin position="274"/>
        <end position="376"/>
    </location>
</feature>
<gene>
    <name evidence="3" type="ORF">DVK85_03225</name>
</gene>
<dbReference type="InterPro" id="IPR024618">
    <property type="entry name" value="DUF3857"/>
</dbReference>
<evidence type="ECO:0000313" key="3">
    <source>
        <dbReference type="EMBL" id="AXG73291.1"/>
    </source>
</evidence>
<evidence type="ECO:0000313" key="4">
    <source>
        <dbReference type="Proteomes" id="UP000253951"/>
    </source>
</evidence>
<accession>A0A345H9N1</accession>